<sequence>MDEDLKRALALSLQESKANASSSRAISISDSEDDDDDRFQSELLQAMQASKTESSRTTTQSMHNPEPPSQSPRSTPAASFLSERAQMEKERLERLKRVRGQDAGDGGHISPLAKRQHIPSEMRANGRANIASASSSSVPSSSSASSRSASTTTNNMLTSEQLFWNGELRPTANKHCQPRQDGKSTFRLTEVLGSKSDISFAIIASFSTSVSWIYEFFEPSTPVIIVTQPNQSGQPAIRNIFPNWVMTVPFLRNGRGCQHMKVGFIGTADSRMPR</sequence>
<evidence type="ECO:0000313" key="3">
    <source>
        <dbReference type="Proteomes" id="UP000054485"/>
    </source>
</evidence>
<reference evidence="3" key="2">
    <citation type="submission" date="2015-01" db="EMBL/GenBank/DDBJ databases">
        <title>Evolutionary Origins and Diversification of the Mycorrhizal Mutualists.</title>
        <authorList>
            <consortium name="DOE Joint Genome Institute"/>
            <consortium name="Mycorrhizal Genomics Consortium"/>
            <person name="Kohler A."/>
            <person name="Kuo A."/>
            <person name="Nagy L.G."/>
            <person name="Floudas D."/>
            <person name="Copeland A."/>
            <person name="Barry K.W."/>
            <person name="Cichocki N."/>
            <person name="Veneault-Fourrey C."/>
            <person name="LaButti K."/>
            <person name="Lindquist E.A."/>
            <person name="Lipzen A."/>
            <person name="Lundell T."/>
            <person name="Morin E."/>
            <person name="Murat C."/>
            <person name="Riley R."/>
            <person name="Ohm R."/>
            <person name="Sun H."/>
            <person name="Tunlid A."/>
            <person name="Henrissat B."/>
            <person name="Grigoriev I.V."/>
            <person name="Hibbett D.S."/>
            <person name="Martin F."/>
        </authorList>
    </citation>
    <scope>NUCLEOTIDE SEQUENCE [LARGE SCALE GENOMIC DNA]</scope>
    <source>
        <strain evidence="3">UH-Slu-Lm8-n1</strain>
    </source>
</reference>
<name>A0A0C9ZZP1_9AGAM</name>
<dbReference type="InParanoid" id="A0A0C9ZZP1"/>
<dbReference type="EMBL" id="KN835681">
    <property type="protein sequence ID" value="KIK34966.1"/>
    <property type="molecule type" value="Genomic_DNA"/>
</dbReference>
<gene>
    <name evidence="2" type="ORF">CY34DRAFT_608021</name>
</gene>
<dbReference type="SUPFAM" id="SSF56024">
    <property type="entry name" value="Phospholipase D/nuclease"/>
    <property type="match status" value="1"/>
</dbReference>
<dbReference type="HOGENOM" id="CLU_1016268_0_0_1"/>
<dbReference type="STRING" id="930992.A0A0C9ZZP1"/>
<feature type="region of interest" description="Disordered" evidence="1">
    <location>
        <begin position="14"/>
        <end position="154"/>
    </location>
</feature>
<feature type="compositionally biased region" description="Low complexity" evidence="1">
    <location>
        <begin position="131"/>
        <end position="150"/>
    </location>
</feature>
<dbReference type="Pfam" id="PF02809">
    <property type="entry name" value="UIM"/>
    <property type="match status" value="1"/>
</dbReference>
<accession>A0A0C9ZZP1</accession>
<proteinExistence type="predicted"/>
<protein>
    <submittedName>
        <fullName evidence="2">Uncharacterized protein</fullName>
    </submittedName>
</protein>
<evidence type="ECO:0000313" key="2">
    <source>
        <dbReference type="EMBL" id="KIK34966.1"/>
    </source>
</evidence>
<organism evidence="2 3">
    <name type="scientific">Suillus luteus UH-Slu-Lm8-n1</name>
    <dbReference type="NCBI Taxonomy" id="930992"/>
    <lineage>
        <taxon>Eukaryota</taxon>
        <taxon>Fungi</taxon>
        <taxon>Dikarya</taxon>
        <taxon>Basidiomycota</taxon>
        <taxon>Agaricomycotina</taxon>
        <taxon>Agaricomycetes</taxon>
        <taxon>Agaricomycetidae</taxon>
        <taxon>Boletales</taxon>
        <taxon>Suillineae</taxon>
        <taxon>Suillaceae</taxon>
        <taxon>Suillus</taxon>
    </lineage>
</organism>
<dbReference type="InterPro" id="IPR003903">
    <property type="entry name" value="UIM_dom"/>
</dbReference>
<feature type="compositionally biased region" description="Polar residues" evidence="1">
    <location>
        <begin position="47"/>
        <end position="63"/>
    </location>
</feature>
<feature type="compositionally biased region" description="Basic and acidic residues" evidence="1">
    <location>
        <begin position="85"/>
        <end position="102"/>
    </location>
</feature>
<keyword evidence="3" id="KW-1185">Reference proteome</keyword>
<dbReference type="Proteomes" id="UP000054485">
    <property type="component" value="Unassembled WGS sequence"/>
</dbReference>
<dbReference type="AlphaFoldDB" id="A0A0C9ZZP1"/>
<reference evidence="2 3" key="1">
    <citation type="submission" date="2014-04" db="EMBL/GenBank/DDBJ databases">
        <authorList>
            <consortium name="DOE Joint Genome Institute"/>
            <person name="Kuo A."/>
            <person name="Ruytinx J."/>
            <person name="Rineau F."/>
            <person name="Colpaert J."/>
            <person name="Kohler A."/>
            <person name="Nagy L.G."/>
            <person name="Floudas D."/>
            <person name="Copeland A."/>
            <person name="Barry K.W."/>
            <person name="Cichocki N."/>
            <person name="Veneault-Fourrey C."/>
            <person name="LaButti K."/>
            <person name="Lindquist E.A."/>
            <person name="Lipzen A."/>
            <person name="Lundell T."/>
            <person name="Morin E."/>
            <person name="Murat C."/>
            <person name="Sun H."/>
            <person name="Tunlid A."/>
            <person name="Henrissat B."/>
            <person name="Grigoriev I.V."/>
            <person name="Hibbett D.S."/>
            <person name="Martin F."/>
            <person name="Nordberg H.P."/>
            <person name="Cantor M.N."/>
            <person name="Hua S.X."/>
        </authorList>
    </citation>
    <scope>NUCLEOTIDE SEQUENCE [LARGE SCALE GENOMIC DNA]</scope>
    <source>
        <strain evidence="2 3">UH-Slu-Lm8-n1</strain>
    </source>
</reference>
<dbReference type="PROSITE" id="PS50330">
    <property type="entry name" value="UIM"/>
    <property type="match status" value="1"/>
</dbReference>
<evidence type="ECO:0000256" key="1">
    <source>
        <dbReference type="SAM" id="MobiDB-lite"/>
    </source>
</evidence>
<feature type="compositionally biased region" description="Low complexity" evidence="1">
    <location>
        <begin position="20"/>
        <end position="29"/>
    </location>
</feature>
<dbReference type="OrthoDB" id="3042265at2759"/>
<dbReference type="Gene3D" id="3.30.870.10">
    <property type="entry name" value="Endonuclease Chain A"/>
    <property type="match status" value="1"/>
</dbReference>